<dbReference type="InParanoid" id="D2VEF7"/>
<dbReference type="eggNOG" id="KOG0101">
    <property type="taxonomic scope" value="Eukaryota"/>
</dbReference>
<keyword evidence="2 4" id="KW-0547">Nucleotide-binding</keyword>
<protein>
    <submittedName>
        <fullName evidence="5">Predicted protein</fullName>
    </submittedName>
</protein>
<dbReference type="OrthoDB" id="29851at2759"/>
<dbReference type="SUPFAM" id="SSF100920">
    <property type="entry name" value="Heat shock protein 70kD (HSP70), peptide-binding domain"/>
    <property type="match status" value="1"/>
</dbReference>
<dbReference type="Gene3D" id="2.60.34.10">
    <property type="entry name" value="Substrate Binding Domain Of DNAk, Chain A, domain 1"/>
    <property type="match status" value="1"/>
</dbReference>
<dbReference type="AlphaFoldDB" id="D2VEF7"/>
<dbReference type="Gene3D" id="3.90.640.10">
    <property type="entry name" value="Actin, Chain A, domain 4"/>
    <property type="match status" value="1"/>
</dbReference>
<dbReference type="PANTHER" id="PTHR19375">
    <property type="entry name" value="HEAT SHOCK PROTEIN 70KDA"/>
    <property type="match status" value="1"/>
</dbReference>
<dbReference type="Gene3D" id="3.30.420.40">
    <property type="match status" value="2"/>
</dbReference>
<name>D2VEF7_NAEGR</name>
<dbReference type="RefSeq" id="XP_002677614.1">
    <property type="nucleotide sequence ID" value="XM_002677568.1"/>
</dbReference>
<dbReference type="SUPFAM" id="SSF53067">
    <property type="entry name" value="Actin-like ATPase domain"/>
    <property type="match status" value="2"/>
</dbReference>
<evidence type="ECO:0000256" key="1">
    <source>
        <dbReference type="ARBA" id="ARBA00007381"/>
    </source>
</evidence>
<accession>D2VEF7</accession>
<dbReference type="GeneID" id="8848929"/>
<evidence type="ECO:0000256" key="4">
    <source>
        <dbReference type="RuleBase" id="RU003322"/>
    </source>
</evidence>
<dbReference type="VEuPathDB" id="AmoebaDB:NAEGRDRAFT_787"/>
<feature type="non-terminal residue" evidence="5">
    <location>
        <position position="1"/>
    </location>
</feature>
<dbReference type="Pfam" id="PF00012">
    <property type="entry name" value="HSP70"/>
    <property type="match status" value="1"/>
</dbReference>
<dbReference type="InterPro" id="IPR013126">
    <property type="entry name" value="Hsp_70_fam"/>
</dbReference>
<organism evidence="6">
    <name type="scientific">Naegleria gruberi</name>
    <name type="common">Amoeba</name>
    <dbReference type="NCBI Taxonomy" id="5762"/>
    <lineage>
        <taxon>Eukaryota</taxon>
        <taxon>Discoba</taxon>
        <taxon>Heterolobosea</taxon>
        <taxon>Tetramitia</taxon>
        <taxon>Eutetramitia</taxon>
        <taxon>Vahlkampfiidae</taxon>
        <taxon>Naegleria</taxon>
    </lineage>
</organism>
<comment type="similarity">
    <text evidence="1 4">Belongs to the heat shock protein 70 family.</text>
</comment>
<dbReference type="GO" id="GO:0005524">
    <property type="term" value="F:ATP binding"/>
    <property type="evidence" value="ECO:0007669"/>
    <property type="project" value="UniProtKB-KW"/>
</dbReference>
<proteinExistence type="inferred from homology"/>
<reference evidence="5 6" key="1">
    <citation type="journal article" date="2010" name="Cell">
        <title>The genome of Naegleria gruberi illuminates early eukaryotic versatility.</title>
        <authorList>
            <person name="Fritz-Laylin L.K."/>
            <person name="Prochnik S.E."/>
            <person name="Ginger M.L."/>
            <person name="Dacks J.B."/>
            <person name="Carpenter M.L."/>
            <person name="Field M.C."/>
            <person name="Kuo A."/>
            <person name="Paredez A."/>
            <person name="Chapman J."/>
            <person name="Pham J."/>
            <person name="Shu S."/>
            <person name="Neupane R."/>
            <person name="Cipriano M."/>
            <person name="Mancuso J."/>
            <person name="Tu H."/>
            <person name="Salamov A."/>
            <person name="Lindquist E."/>
            <person name="Shapiro H."/>
            <person name="Lucas S."/>
            <person name="Grigoriev I.V."/>
            <person name="Cande W.Z."/>
            <person name="Fulton C."/>
            <person name="Rokhsar D.S."/>
            <person name="Dawson S.C."/>
        </authorList>
    </citation>
    <scope>NUCLEOTIDE SEQUENCE [LARGE SCALE GENOMIC DNA]</scope>
    <source>
        <strain evidence="5 6">NEG-M</strain>
    </source>
</reference>
<keyword evidence="6" id="KW-1185">Reference proteome</keyword>
<dbReference type="OMA" id="MDMFAPE"/>
<sequence length="530" mass="60368">IGLHFGTTNICIATHQENQIKIIPNEYGFLTSPNRVSFLGEDAEAPLIGNSSKLITFPQCTVFDVKKIIGRKFNDELLQNNINFYPFRVVEGPNNDTYLKVESRMDMFAPELVASFVFGYVKQLVYMFYGMEECETPLDIIIMLSVPNYFNDEQKEALKESCEFNNLTVLDICRESQCACYAYGLEKSLRNEYVMTLSMGGTSFLLSIEFIDKDGNVTLKEHDGDVYLGGDDFDNRIVKYCCNEFMEKYNLDIRENPMRLRFLKSECEKAKIKLSTENEAIITVKGNDQQIYELKLNRSKFEELSMDLFESCIKSMEGLMEQAKITKSDIRNIVLLGGSFSIPKLQELLRNYFAENCELNSHFILNSIPPEHVIAYGSALSGSERDLSTLSKKEASVDINPVSVGIEIFGCVMKSIIERNAFIPCKKRVSIAVCAEKQKKILINILEGERLISKHDKSVGSIEIPIHNESSFEVEFEIDLTYTLQVQVYEKGNPNTSIKSLSIPNYFSHLNPEEIFEMVKESSHTIETDK</sequence>
<evidence type="ECO:0000313" key="5">
    <source>
        <dbReference type="EMBL" id="EFC44870.1"/>
    </source>
</evidence>
<dbReference type="EMBL" id="GG738866">
    <property type="protein sequence ID" value="EFC44870.1"/>
    <property type="molecule type" value="Genomic_DNA"/>
</dbReference>
<dbReference type="KEGG" id="ngr:NAEGRDRAFT_787"/>
<evidence type="ECO:0000256" key="2">
    <source>
        <dbReference type="ARBA" id="ARBA00022741"/>
    </source>
</evidence>
<dbReference type="PRINTS" id="PR00301">
    <property type="entry name" value="HEATSHOCK70"/>
</dbReference>
<evidence type="ECO:0000313" key="6">
    <source>
        <dbReference type="Proteomes" id="UP000006671"/>
    </source>
</evidence>
<dbReference type="FunFam" id="3.90.640.10:FF:000010">
    <property type="entry name" value="heat shock 70 kDa protein 14"/>
    <property type="match status" value="1"/>
</dbReference>
<dbReference type="InterPro" id="IPR043129">
    <property type="entry name" value="ATPase_NBD"/>
</dbReference>
<dbReference type="Proteomes" id="UP000006671">
    <property type="component" value="Unassembled WGS sequence"/>
</dbReference>
<gene>
    <name evidence="5" type="ORF">NAEGRDRAFT_787</name>
</gene>
<evidence type="ECO:0000256" key="3">
    <source>
        <dbReference type="ARBA" id="ARBA00022840"/>
    </source>
</evidence>
<dbReference type="STRING" id="5762.D2VEF7"/>
<dbReference type="GO" id="GO:0140662">
    <property type="term" value="F:ATP-dependent protein folding chaperone"/>
    <property type="evidence" value="ECO:0007669"/>
    <property type="project" value="InterPro"/>
</dbReference>
<keyword evidence="3 4" id="KW-0067">ATP-binding</keyword>
<feature type="non-terminal residue" evidence="5">
    <location>
        <position position="530"/>
    </location>
</feature>
<dbReference type="InterPro" id="IPR029047">
    <property type="entry name" value="HSP70_peptide-bd_sf"/>
</dbReference>